<dbReference type="InterPro" id="IPR018499">
    <property type="entry name" value="Tetraspanin/Peripherin"/>
</dbReference>
<dbReference type="RefSeq" id="XP_062733988.1">
    <property type="nucleotide sequence ID" value="XM_062878147.1"/>
</dbReference>
<evidence type="ECO:0000256" key="6">
    <source>
        <dbReference type="SAM" id="Phobius"/>
    </source>
</evidence>
<evidence type="ECO:0000256" key="3">
    <source>
        <dbReference type="ARBA" id="ARBA00022989"/>
    </source>
</evidence>
<accession>A0ABR0FQ51</accession>
<evidence type="ECO:0000256" key="1">
    <source>
        <dbReference type="ARBA" id="ARBA00004141"/>
    </source>
</evidence>
<feature type="compositionally biased region" description="Basic and acidic residues" evidence="5">
    <location>
        <begin position="284"/>
        <end position="297"/>
    </location>
</feature>
<proteinExistence type="predicted"/>
<keyword evidence="8" id="KW-1185">Reference proteome</keyword>
<feature type="compositionally biased region" description="Polar residues" evidence="5">
    <location>
        <begin position="262"/>
        <end position="278"/>
    </location>
</feature>
<feature type="transmembrane region" description="Helical" evidence="6">
    <location>
        <begin position="172"/>
        <end position="192"/>
    </location>
</feature>
<evidence type="ECO:0000256" key="4">
    <source>
        <dbReference type="ARBA" id="ARBA00023136"/>
    </source>
</evidence>
<feature type="compositionally biased region" description="Gly residues" evidence="5">
    <location>
        <begin position="252"/>
        <end position="261"/>
    </location>
</feature>
<evidence type="ECO:0000256" key="5">
    <source>
        <dbReference type="SAM" id="MobiDB-lite"/>
    </source>
</evidence>
<feature type="transmembrane region" description="Helical" evidence="6">
    <location>
        <begin position="69"/>
        <end position="90"/>
    </location>
</feature>
<comment type="subcellular location">
    <subcellularLocation>
        <location evidence="1">Membrane</location>
        <topology evidence="1">Multi-pass membrane protein</topology>
    </subcellularLocation>
</comment>
<evidence type="ECO:0000313" key="7">
    <source>
        <dbReference type="EMBL" id="KAK4645012.1"/>
    </source>
</evidence>
<evidence type="ECO:0000313" key="8">
    <source>
        <dbReference type="Proteomes" id="UP001322138"/>
    </source>
</evidence>
<keyword evidence="2 6" id="KW-0812">Transmembrane</keyword>
<dbReference type="Proteomes" id="UP001322138">
    <property type="component" value="Unassembled WGS sequence"/>
</dbReference>
<keyword evidence="4 6" id="KW-0472">Membrane</keyword>
<evidence type="ECO:0008006" key="9">
    <source>
        <dbReference type="Google" id="ProtNLM"/>
    </source>
</evidence>
<sequence length="297" mass="32155">MALLLALYVLLIITLTGIAIYQHHTSTTLSLPLSPTLTILTILLPLLSLLTTSLTFFSSSHPRKPLPPLLSNALQLLLTIILSTLFGATLTSPYLPCTLQTTWRSLWTSHSATPIRTIQDSLSCCGFKSTKDMAWPFPSSGNNGDVSSCEKQFNRHTPCAGPWEDALNKTTGVELGVVVVAGVVQLLSLVVFKTQRRGGQGRKVWLARVVEIFTGQDDEGQGRRPLLTGGRSHSEEGRYIDRGVEEEEEQGGHGNGNGYGGTSSSAQTQTQPDDNNSRGGPRVEVSHHDPWAGAERV</sequence>
<feature type="transmembrane region" description="Helical" evidence="6">
    <location>
        <begin position="35"/>
        <end position="57"/>
    </location>
</feature>
<feature type="region of interest" description="Disordered" evidence="5">
    <location>
        <begin position="218"/>
        <end position="297"/>
    </location>
</feature>
<dbReference type="Pfam" id="PF00335">
    <property type="entry name" value="Tetraspanin"/>
    <property type="match status" value="1"/>
</dbReference>
<dbReference type="GeneID" id="87897629"/>
<protein>
    <recommendedName>
        <fullName evidence="9">Tetraspanin</fullName>
    </recommendedName>
</protein>
<keyword evidence="3 6" id="KW-1133">Transmembrane helix</keyword>
<dbReference type="EMBL" id="JAFFGZ010000005">
    <property type="protein sequence ID" value="KAK4645012.1"/>
    <property type="molecule type" value="Genomic_DNA"/>
</dbReference>
<feature type="compositionally biased region" description="Basic and acidic residues" evidence="5">
    <location>
        <begin position="232"/>
        <end position="243"/>
    </location>
</feature>
<evidence type="ECO:0000256" key="2">
    <source>
        <dbReference type="ARBA" id="ARBA00022692"/>
    </source>
</evidence>
<name>A0ABR0FQ51_9PEZI</name>
<gene>
    <name evidence="7" type="ORF">QC761_310050</name>
</gene>
<organism evidence="7 8">
    <name type="scientific">Podospora bellae-mahoneyi</name>
    <dbReference type="NCBI Taxonomy" id="2093777"/>
    <lineage>
        <taxon>Eukaryota</taxon>
        <taxon>Fungi</taxon>
        <taxon>Dikarya</taxon>
        <taxon>Ascomycota</taxon>
        <taxon>Pezizomycotina</taxon>
        <taxon>Sordariomycetes</taxon>
        <taxon>Sordariomycetidae</taxon>
        <taxon>Sordariales</taxon>
        <taxon>Podosporaceae</taxon>
        <taxon>Podospora</taxon>
    </lineage>
</organism>
<reference evidence="7 8" key="1">
    <citation type="journal article" date="2023" name="bioRxiv">
        <title>High-quality genome assemblies of four members of thePodospora anserinaspecies complex.</title>
        <authorList>
            <person name="Ament-Velasquez S.L."/>
            <person name="Vogan A.A."/>
            <person name="Wallerman O."/>
            <person name="Hartmann F."/>
            <person name="Gautier V."/>
            <person name="Silar P."/>
            <person name="Giraud T."/>
            <person name="Johannesson H."/>
        </authorList>
    </citation>
    <scope>NUCLEOTIDE SEQUENCE [LARGE SCALE GENOMIC DNA]</scope>
    <source>
        <strain evidence="7 8">CBS 112042</strain>
    </source>
</reference>
<comment type="caution">
    <text evidence="7">The sequence shown here is derived from an EMBL/GenBank/DDBJ whole genome shotgun (WGS) entry which is preliminary data.</text>
</comment>